<gene>
    <name evidence="2" type="ORF">COT71_00230</name>
</gene>
<organism evidence="2 3">
    <name type="scientific">Candidatus Andersenbacteria bacterium CG10_big_fil_rev_8_21_14_0_10_54_11</name>
    <dbReference type="NCBI Taxonomy" id="1974485"/>
    <lineage>
        <taxon>Bacteria</taxon>
        <taxon>Candidatus Anderseniibacteriota</taxon>
    </lineage>
</organism>
<dbReference type="AlphaFoldDB" id="A0A2M6X0C3"/>
<evidence type="ECO:0000313" key="3">
    <source>
        <dbReference type="Proteomes" id="UP000230731"/>
    </source>
</evidence>
<evidence type="ECO:0000256" key="1">
    <source>
        <dbReference type="SAM" id="Phobius"/>
    </source>
</evidence>
<feature type="transmembrane region" description="Helical" evidence="1">
    <location>
        <begin position="15"/>
        <end position="37"/>
    </location>
</feature>
<keyword evidence="1" id="KW-1133">Transmembrane helix</keyword>
<keyword evidence="1" id="KW-0812">Transmembrane</keyword>
<reference evidence="3" key="1">
    <citation type="submission" date="2017-09" db="EMBL/GenBank/DDBJ databases">
        <title>Depth-based differentiation of microbial function through sediment-hosted aquifers and enrichment of novel symbionts in the deep terrestrial subsurface.</title>
        <authorList>
            <person name="Probst A.J."/>
            <person name="Ladd B."/>
            <person name="Jarett J.K."/>
            <person name="Geller-Mcgrath D.E."/>
            <person name="Sieber C.M.K."/>
            <person name="Emerson J.B."/>
            <person name="Anantharaman K."/>
            <person name="Thomas B.C."/>
            <person name="Malmstrom R."/>
            <person name="Stieglmeier M."/>
            <person name="Klingl A."/>
            <person name="Woyke T."/>
            <person name="Ryan C.M."/>
            <person name="Banfield J.F."/>
        </authorList>
    </citation>
    <scope>NUCLEOTIDE SEQUENCE [LARGE SCALE GENOMIC DNA]</scope>
</reference>
<keyword evidence="1" id="KW-0472">Membrane</keyword>
<accession>A0A2M6X0C3</accession>
<dbReference type="EMBL" id="PEZP01000003">
    <property type="protein sequence ID" value="PIT98512.1"/>
    <property type="molecule type" value="Genomic_DNA"/>
</dbReference>
<dbReference type="Proteomes" id="UP000230731">
    <property type="component" value="Unassembled WGS sequence"/>
</dbReference>
<evidence type="ECO:0008006" key="4">
    <source>
        <dbReference type="Google" id="ProtNLM"/>
    </source>
</evidence>
<evidence type="ECO:0000313" key="2">
    <source>
        <dbReference type="EMBL" id="PIT98512.1"/>
    </source>
</evidence>
<protein>
    <recommendedName>
        <fullName evidence="4">Type 4 fimbrial biogenesis protein PilX N-terminal domain-containing protein</fullName>
    </recommendedName>
</protein>
<proteinExistence type="predicted"/>
<sequence length="462" mass="50022">MGASYFPLVAQRGSVLLLTLMFVVMFVAIFMGLSGFIGRSYHQAVLQSQDELAFHLAEAGLNYARWRLAHNANDFSETTMPVADQFTGELGSFTVTMAAPQPGSTIVDITSLGRTSALVDREVTLRARYGQPSLARYAAITNGDVWYGGTIRGPVHANGGIRMDGNSDSLMTSAQETYACQPHHGCASPYDSKPGIWGSGTTKSLWDFPVTPVDYNALTLDLLGMRDAAQAAGSYWGPSGSFGYQMVFHSDNTYSVYRVTSLGPRVWSWWQGAWENVSHDVGDSTLLSRQAVPAGGIIFAADRIWIRGDVRDRVTVAAGVFPDEPSTNADVILNGSISYGGVTDGSRAFAAIAQRDILIPWSGASDMMQLDGAFVAQKGAFHRRYYPNCCGAQTHRLKTSLVRYGMIASSGVPATAWVDDSGNVVSGFQGGEATYDTNFLYGPPPYFPASGRYEFISWEEVQ</sequence>
<name>A0A2M6X0C3_9BACT</name>
<comment type="caution">
    <text evidence="2">The sequence shown here is derived from an EMBL/GenBank/DDBJ whole genome shotgun (WGS) entry which is preliminary data.</text>
</comment>